<keyword evidence="1" id="KW-0813">Transport</keyword>
<dbReference type="AlphaFoldDB" id="A0A3B1BEK0"/>
<dbReference type="Pfam" id="PF25954">
    <property type="entry name" value="Beta-barrel_RND_2"/>
    <property type="match status" value="1"/>
</dbReference>
<dbReference type="GO" id="GO:0022857">
    <property type="term" value="F:transmembrane transporter activity"/>
    <property type="evidence" value="ECO:0007669"/>
    <property type="project" value="InterPro"/>
</dbReference>
<evidence type="ECO:0000259" key="4">
    <source>
        <dbReference type="Pfam" id="PF25973"/>
    </source>
</evidence>
<evidence type="ECO:0000256" key="1">
    <source>
        <dbReference type="ARBA" id="ARBA00022448"/>
    </source>
</evidence>
<dbReference type="GO" id="GO:0016020">
    <property type="term" value="C:membrane"/>
    <property type="evidence" value="ECO:0007669"/>
    <property type="project" value="InterPro"/>
</dbReference>
<dbReference type="Gene3D" id="2.40.30.170">
    <property type="match status" value="1"/>
</dbReference>
<proteinExistence type="predicted"/>
<dbReference type="SUPFAM" id="SSF111369">
    <property type="entry name" value="HlyD-like secretion proteins"/>
    <property type="match status" value="1"/>
</dbReference>
<evidence type="ECO:0000256" key="2">
    <source>
        <dbReference type="SAM" id="MobiDB-lite"/>
    </source>
</evidence>
<dbReference type="Gene3D" id="2.40.420.20">
    <property type="match status" value="1"/>
</dbReference>
<dbReference type="InterPro" id="IPR058647">
    <property type="entry name" value="BSH_CzcB-like"/>
</dbReference>
<feature type="region of interest" description="Disordered" evidence="2">
    <location>
        <begin position="36"/>
        <end position="101"/>
    </location>
</feature>
<evidence type="ECO:0000313" key="5">
    <source>
        <dbReference type="EMBL" id="VAX04685.1"/>
    </source>
</evidence>
<feature type="domain" description="CusB-like beta-barrel" evidence="3">
    <location>
        <begin position="285"/>
        <end position="357"/>
    </location>
</feature>
<feature type="compositionally biased region" description="Basic and acidic residues" evidence="2">
    <location>
        <begin position="61"/>
        <end position="100"/>
    </location>
</feature>
<dbReference type="Pfam" id="PF25973">
    <property type="entry name" value="BSH_CzcB"/>
    <property type="match status" value="1"/>
</dbReference>
<reference evidence="5" key="1">
    <citation type="submission" date="2018-06" db="EMBL/GenBank/DDBJ databases">
        <authorList>
            <person name="Zhirakovskaya E."/>
        </authorList>
    </citation>
    <scope>NUCLEOTIDE SEQUENCE</scope>
</reference>
<dbReference type="GO" id="GO:0015679">
    <property type="term" value="P:plasma membrane copper ion transport"/>
    <property type="evidence" value="ECO:0007669"/>
    <property type="project" value="TreeGrafter"/>
</dbReference>
<gene>
    <name evidence="5" type="ORF">MNBD_GAMMA19-1342</name>
</gene>
<feature type="domain" description="CzcB-like barrel-sandwich hybrid" evidence="4">
    <location>
        <begin position="142"/>
        <end position="281"/>
    </location>
</feature>
<dbReference type="PANTHER" id="PTHR30097">
    <property type="entry name" value="CATION EFFLUX SYSTEM PROTEIN CUSB"/>
    <property type="match status" value="1"/>
</dbReference>
<sequence>MKRTLFLNHAVYCLLLSSLAMSSVVLAEGDHDDLDDFSGIEMEDGHGSHGDEGHQHKKEGHGHEDDGHEEKGHDHGGHDEGGHDEGGHDEGDDGHGHGEAASDAELNDVQRRLAGVETMVVKHQSLGDSITAPGEAMLNAYRTTRVTPRTPSQVTERHVRLGDHVKKGQRLVTLSSVEMAEAQGALMEANVELRRVTKLGRKVVSEKRFVAAQIAYQLAYARVSAYGMTKKQIQSLMKTGDATRATGEFHLVSLQEGTVISDDFVVGELIDPGYVLMTISDESVLWIEARLTPEDAARTVLGAAARIQVGKRWIAGKVAQANHTLDETTRTLAVHVEIANRNEAVHPGQFVNVFIEGNKKQQGIAVPVEAVLRGPDGDWQVFVETAPGRFEPKEVTVLSTLGDQMLIEGVTEGTTIVSKGAFFVQSEMAKGGFDPHNH</sequence>
<dbReference type="InterPro" id="IPR051909">
    <property type="entry name" value="MFP_Cation_Efflux"/>
</dbReference>
<dbReference type="NCBIfam" id="TIGR01730">
    <property type="entry name" value="RND_mfp"/>
    <property type="match status" value="1"/>
</dbReference>
<protein>
    <submittedName>
        <fullName evidence="5">Probable Co/Zn/Cd efflux system membrane fusion protein</fullName>
    </submittedName>
</protein>
<dbReference type="GO" id="GO:0060003">
    <property type="term" value="P:copper ion export"/>
    <property type="evidence" value="ECO:0007669"/>
    <property type="project" value="TreeGrafter"/>
</dbReference>
<dbReference type="InterPro" id="IPR006143">
    <property type="entry name" value="RND_pump_MFP"/>
</dbReference>
<evidence type="ECO:0000259" key="3">
    <source>
        <dbReference type="Pfam" id="PF25954"/>
    </source>
</evidence>
<dbReference type="EMBL" id="UOFV01000489">
    <property type="protein sequence ID" value="VAX04685.1"/>
    <property type="molecule type" value="Genomic_DNA"/>
</dbReference>
<dbReference type="InterPro" id="IPR058792">
    <property type="entry name" value="Beta-barrel_RND_2"/>
</dbReference>
<dbReference type="GO" id="GO:0030313">
    <property type="term" value="C:cell envelope"/>
    <property type="evidence" value="ECO:0007669"/>
    <property type="project" value="TreeGrafter"/>
</dbReference>
<dbReference type="PANTHER" id="PTHR30097:SF4">
    <property type="entry name" value="SLR6042 PROTEIN"/>
    <property type="match status" value="1"/>
</dbReference>
<feature type="compositionally biased region" description="Basic and acidic residues" evidence="2">
    <location>
        <begin position="43"/>
        <end position="54"/>
    </location>
</feature>
<dbReference type="Gene3D" id="2.40.50.100">
    <property type="match status" value="1"/>
</dbReference>
<accession>A0A3B1BEK0</accession>
<organism evidence="5">
    <name type="scientific">hydrothermal vent metagenome</name>
    <dbReference type="NCBI Taxonomy" id="652676"/>
    <lineage>
        <taxon>unclassified sequences</taxon>
        <taxon>metagenomes</taxon>
        <taxon>ecological metagenomes</taxon>
    </lineage>
</organism>
<name>A0A3B1BEK0_9ZZZZ</name>